<dbReference type="RefSeq" id="XP_013771956.1">
    <property type="nucleotide sequence ID" value="XM_013916502.2"/>
</dbReference>
<dbReference type="GeneID" id="106457118"/>
<keyword evidence="1" id="KW-0727">SH2 domain</keyword>
<evidence type="ECO:0000256" key="2">
    <source>
        <dbReference type="SAM" id="MobiDB-lite"/>
    </source>
</evidence>
<feature type="domain" description="SH2" evidence="3">
    <location>
        <begin position="222"/>
        <end position="321"/>
    </location>
</feature>
<proteinExistence type="predicted"/>
<dbReference type="SMART" id="SM00252">
    <property type="entry name" value="SH2"/>
    <property type="match status" value="1"/>
</dbReference>
<dbReference type="PANTHER" id="PTHR15832">
    <property type="entry name" value="SHC (SRC HOMOLOGY DOMAIN C-TERMINAL) ADAPTOR HOMOLOG"/>
    <property type="match status" value="1"/>
</dbReference>
<feature type="compositionally biased region" description="Low complexity" evidence="2">
    <location>
        <begin position="40"/>
        <end position="53"/>
    </location>
</feature>
<dbReference type="PANTHER" id="PTHR15832:SF2">
    <property type="entry name" value="SH2 DOMAIN-CONTAINING PROTEIN"/>
    <property type="match status" value="1"/>
</dbReference>
<dbReference type="InterPro" id="IPR036860">
    <property type="entry name" value="SH2_dom_sf"/>
</dbReference>
<feature type="compositionally biased region" description="Basic and acidic residues" evidence="2">
    <location>
        <begin position="201"/>
        <end position="212"/>
    </location>
</feature>
<protein>
    <submittedName>
        <fullName evidence="5">Uncharacterized protein LOC106457118</fullName>
    </submittedName>
</protein>
<sequence>MDGEISSLPEATLTQWSSVARQSLSLPLHFGSGEVPPTTPTSSTSCSENNSPTDLNQHLPEKPPLVKTVDLTNDESDDNSNDFFVERRDTKYSLPPKRVHNRKFQSSFMLNETESCIKKTSKNREFVNEALDMQFHLPENHSTMTNLHCLPPCDSNITSPSNTITLKNLPQLRSLSEGSLDQGFTTQMITRNDGWSPPPPPERHDSLEPTTSEERGLREAAWFQAGIPREIVLEVIANEPVGSFLVRKSTSKPGCYALSLRVPLTFQPTGIAHYLILKTIRGYKIKGFTKEFSTLSALITHHSVMPELLPCPLRISRHSPIWHRLNYHEELVDIDQDPSFNLTDFRRTLADLNV</sequence>
<dbReference type="InterPro" id="IPR000980">
    <property type="entry name" value="SH2"/>
</dbReference>
<accession>A0ABM1AZY1</accession>
<evidence type="ECO:0000313" key="4">
    <source>
        <dbReference type="Proteomes" id="UP000694941"/>
    </source>
</evidence>
<organism evidence="4 5">
    <name type="scientific">Limulus polyphemus</name>
    <name type="common">Atlantic horseshoe crab</name>
    <dbReference type="NCBI Taxonomy" id="6850"/>
    <lineage>
        <taxon>Eukaryota</taxon>
        <taxon>Metazoa</taxon>
        <taxon>Ecdysozoa</taxon>
        <taxon>Arthropoda</taxon>
        <taxon>Chelicerata</taxon>
        <taxon>Merostomata</taxon>
        <taxon>Xiphosura</taxon>
        <taxon>Limulidae</taxon>
        <taxon>Limulus</taxon>
    </lineage>
</organism>
<gene>
    <name evidence="5" type="primary">LOC106457118</name>
</gene>
<dbReference type="PRINTS" id="PR00401">
    <property type="entry name" value="SH2DOMAIN"/>
</dbReference>
<feature type="region of interest" description="Disordered" evidence="2">
    <location>
        <begin position="28"/>
        <end position="62"/>
    </location>
</feature>
<dbReference type="PROSITE" id="PS50001">
    <property type="entry name" value="SH2"/>
    <property type="match status" value="1"/>
</dbReference>
<dbReference type="Proteomes" id="UP000694941">
    <property type="component" value="Unplaced"/>
</dbReference>
<evidence type="ECO:0000256" key="1">
    <source>
        <dbReference type="PROSITE-ProRule" id="PRU00191"/>
    </source>
</evidence>
<dbReference type="Gene3D" id="3.30.505.10">
    <property type="entry name" value="SH2 domain"/>
    <property type="match status" value="1"/>
</dbReference>
<reference evidence="5" key="1">
    <citation type="submission" date="2025-08" db="UniProtKB">
        <authorList>
            <consortium name="RefSeq"/>
        </authorList>
    </citation>
    <scope>IDENTIFICATION</scope>
    <source>
        <tissue evidence="5">Muscle</tissue>
    </source>
</reference>
<evidence type="ECO:0000313" key="5">
    <source>
        <dbReference type="RefSeq" id="XP_013771956.1"/>
    </source>
</evidence>
<dbReference type="SUPFAM" id="SSF55550">
    <property type="entry name" value="SH2 domain"/>
    <property type="match status" value="1"/>
</dbReference>
<dbReference type="Pfam" id="PF00017">
    <property type="entry name" value="SH2"/>
    <property type="match status" value="1"/>
</dbReference>
<name>A0ABM1AZY1_LIMPO</name>
<feature type="region of interest" description="Disordered" evidence="2">
    <location>
        <begin position="190"/>
        <end position="212"/>
    </location>
</feature>
<keyword evidence="4" id="KW-1185">Reference proteome</keyword>
<evidence type="ECO:0000259" key="3">
    <source>
        <dbReference type="PROSITE" id="PS50001"/>
    </source>
</evidence>